<dbReference type="InterPro" id="IPR016162">
    <property type="entry name" value="Ald_DH_N"/>
</dbReference>
<sequence>MNTIHFPDYSIIAGKQVRGEGERIDIINPANEQVLSSISAINPAQFDAAVSAAQAAFPLWRDLGDGKRTELLLQAADVLEQHADEIATLITLEQGKVLGLAQFEMQGTLAWLRYTAGLQIPVDILEDSDSKRIELHHEPIGVVGSITPWNWPVMIAMWHMVAALKAGNVVINKPSEYTPLSTVRMVEVLNQVLPSGVLQAVVGKGDVGAAFSAHAGIQKMVFTGSTPTGQAIYKSGAAFMRPLTLELGGNDAAIVLPDVNVAEVAAKIYGGAFINGGQTCAALKRLYVHESIYAELTQALTDIADAVVLGDGMDANSQLGPVQNKMQFDKVNHYLQDALNNGARVLTQNSAKPESGYFIRPTIVVDIANAVALVREEQFGPVLPVVSYSSVDEAIAMANDMEFGLGGSVWSQDLAAAQTIAAQMQTGTVWINGHAEVAPHAPFGGWKLSGLGAEFGIDGLLANTRQKAVHVYKA</sequence>
<dbReference type="SUPFAM" id="SSF53720">
    <property type="entry name" value="ALDH-like"/>
    <property type="match status" value="1"/>
</dbReference>
<evidence type="ECO:0000256" key="2">
    <source>
        <dbReference type="PROSITE-ProRule" id="PRU10007"/>
    </source>
</evidence>
<dbReference type="InterPro" id="IPR016161">
    <property type="entry name" value="Ald_DH/histidinol_DH"/>
</dbReference>
<dbReference type="InterPro" id="IPR016160">
    <property type="entry name" value="Ald_DH_CS_CYS"/>
</dbReference>
<dbReference type="InterPro" id="IPR016163">
    <property type="entry name" value="Ald_DH_C"/>
</dbReference>
<dbReference type="InterPro" id="IPR044086">
    <property type="entry name" value="LUC3-like"/>
</dbReference>
<accession>A0ABY4E2U3</accession>
<comment type="similarity">
    <text evidence="3">Belongs to the aldehyde dehydrogenase family.</text>
</comment>
<dbReference type="InterPro" id="IPR015590">
    <property type="entry name" value="Aldehyde_DH_dom"/>
</dbReference>
<gene>
    <name evidence="5" type="ORF">LVJ82_01500</name>
</gene>
<organism evidence="5 6">
    <name type="scientific">Vitreoscilla massiliensis</name>
    <dbReference type="NCBI Taxonomy" id="1689272"/>
    <lineage>
        <taxon>Bacteria</taxon>
        <taxon>Pseudomonadati</taxon>
        <taxon>Pseudomonadota</taxon>
        <taxon>Betaproteobacteria</taxon>
        <taxon>Neisseriales</taxon>
        <taxon>Neisseriaceae</taxon>
        <taxon>Vitreoscilla</taxon>
    </lineage>
</organism>
<evidence type="ECO:0000256" key="1">
    <source>
        <dbReference type="ARBA" id="ARBA00023002"/>
    </source>
</evidence>
<feature type="domain" description="Aldehyde dehydrogenase" evidence="4">
    <location>
        <begin position="18"/>
        <end position="469"/>
    </location>
</feature>
<evidence type="ECO:0000259" key="4">
    <source>
        <dbReference type="Pfam" id="PF00171"/>
    </source>
</evidence>
<keyword evidence="6" id="KW-1185">Reference proteome</keyword>
<keyword evidence="1 3" id="KW-0560">Oxidoreductase</keyword>
<dbReference type="RefSeq" id="WP_058305574.1">
    <property type="nucleotide sequence ID" value="NZ_CABKVG010000007.1"/>
</dbReference>
<dbReference type="InterPro" id="IPR029510">
    <property type="entry name" value="Ald_DH_CS_GLU"/>
</dbReference>
<proteinExistence type="inferred from homology"/>
<dbReference type="CDD" id="cd07106">
    <property type="entry name" value="ALDH_AldA-AAD23400"/>
    <property type="match status" value="1"/>
</dbReference>
<protein>
    <submittedName>
        <fullName evidence="5">Aldehyde dehydrogenase family protein</fullName>
    </submittedName>
</protein>
<dbReference type="PROSITE" id="PS00070">
    <property type="entry name" value="ALDEHYDE_DEHYDR_CYS"/>
    <property type="match status" value="1"/>
</dbReference>
<dbReference type="EMBL" id="CP091511">
    <property type="protein sequence ID" value="UOO89691.1"/>
    <property type="molecule type" value="Genomic_DNA"/>
</dbReference>
<dbReference type="Gene3D" id="3.40.309.10">
    <property type="entry name" value="Aldehyde Dehydrogenase, Chain A, domain 2"/>
    <property type="match status" value="1"/>
</dbReference>
<evidence type="ECO:0000313" key="6">
    <source>
        <dbReference type="Proteomes" id="UP000832011"/>
    </source>
</evidence>
<feature type="active site" evidence="2">
    <location>
        <position position="246"/>
    </location>
</feature>
<dbReference type="Pfam" id="PF00171">
    <property type="entry name" value="Aldedh"/>
    <property type="match status" value="1"/>
</dbReference>
<reference evidence="5 6" key="1">
    <citation type="journal article" date="2022" name="Res Sq">
        <title>Evolution of multicellular longitudinally dividing oral cavity symbionts (Neisseriaceae).</title>
        <authorList>
            <person name="Nyongesa S."/>
            <person name="Weber P."/>
            <person name="Bernet E."/>
            <person name="Pullido F."/>
            <person name="Nieckarz M."/>
            <person name="Delaby M."/>
            <person name="Nieves C."/>
            <person name="Viehboeck T."/>
            <person name="Krause N."/>
            <person name="Rivera-Millot A."/>
            <person name="Nakamura A."/>
            <person name="Vischer N."/>
            <person name="VanNieuwenhze M."/>
            <person name="Brun Y."/>
            <person name="Cava F."/>
            <person name="Bulgheresi S."/>
            <person name="Veyrier F."/>
        </authorList>
    </citation>
    <scope>NUCLEOTIDE SEQUENCE [LARGE SCALE GENOMIC DNA]</scope>
    <source>
        <strain evidence="5 6">SN4</strain>
    </source>
</reference>
<dbReference type="PANTHER" id="PTHR11699">
    <property type="entry name" value="ALDEHYDE DEHYDROGENASE-RELATED"/>
    <property type="match status" value="1"/>
</dbReference>
<dbReference type="PROSITE" id="PS00687">
    <property type="entry name" value="ALDEHYDE_DEHYDR_GLU"/>
    <property type="match status" value="1"/>
</dbReference>
<dbReference type="Gene3D" id="3.40.605.10">
    <property type="entry name" value="Aldehyde Dehydrogenase, Chain A, domain 1"/>
    <property type="match status" value="1"/>
</dbReference>
<evidence type="ECO:0000256" key="3">
    <source>
        <dbReference type="RuleBase" id="RU003345"/>
    </source>
</evidence>
<dbReference type="Proteomes" id="UP000832011">
    <property type="component" value="Chromosome"/>
</dbReference>
<name>A0ABY4E2U3_9NEIS</name>
<evidence type="ECO:0000313" key="5">
    <source>
        <dbReference type="EMBL" id="UOO89691.1"/>
    </source>
</evidence>